<dbReference type="AlphaFoldDB" id="A0AAU7M250"/>
<gene>
    <name evidence="2" type="ORF">ABLV49_25030</name>
</gene>
<name>A0AAU7M250_9BURK</name>
<dbReference type="GO" id="GO:0006083">
    <property type="term" value="P:acetate metabolic process"/>
    <property type="evidence" value="ECO:0007669"/>
    <property type="project" value="InterPro"/>
</dbReference>
<keyword evidence="2" id="KW-0614">Plasmid</keyword>
<feature type="domain" description="Acetyl-CoA hydrolase/transferase C-terminal" evidence="1">
    <location>
        <begin position="264"/>
        <end position="413"/>
    </location>
</feature>
<sequence>MAAEAIDFLRFLKKGDVISLGQACSEALTLTQQLAAQSADISGALGRLKIFLGGSFSGVFTPDLGAHFDFASYGAIGDGAALARAGYLDVFPIHYSQLPRLLAAGPLRPDVVLLQISPPDTAGRHSMGIASDYQLTTARKARVVIAEVNALVPWTCAQVPSDLRIDHFIHSDVAIVEVPSPSSGATAQRIAAHVASLVPDGATLQMGVGSVMDAVCRALHSHRNLGVHSGIIGDGIADLIASGVVNNARKSQYAGITVAGSLFGSRRLFDFAHLNRAIHLVETNVTHSARSLAMVNGLCAINSATEVDLTGQINAEVSSGAYIGAVGGQMDFLRAAANSDDGLSIIALPSTAAGGKISRIVNSLSGPVTTPRADVDCVVTEWGIAHLRGLSLRERVPAMAAIAHPDHRAAFLSHAVRT</sequence>
<dbReference type="GO" id="GO:0016787">
    <property type="term" value="F:hydrolase activity"/>
    <property type="evidence" value="ECO:0007669"/>
    <property type="project" value="UniProtKB-KW"/>
</dbReference>
<dbReference type="EMBL" id="CP157679">
    <property type="protein sequence ID" value="XBP73223.1"/>
    <property type="molecule type" value="Genomic_DNA"/>
</dbReference>
<geneLocation type="plasmid" evidence="2">
    <name>p4</name>
</geneLocation>
<dbReference type="InterPro" id="IPR037171">
    <property type="entry name" value="NagB/RpiA_transferase-like"/>
</dbReference>
<keyword evidence="2" id="KW-0378">Hydrolase</keyword>
<evidence type="ECO:0000313" key="2">
    <source>
        <dbReference type="EMBL" id="XBP73223.1"/>
    </source>
</evidence>
<organism evidence="2">
    <name type="scientific">Polaromonas hydrogenivorans</name>
    <dbReference type="NCBI Taxonomy" id="335476"/>
    <lineage>
        <taxon>Bacteria</taxon>
        <taxon>Pseudomonadati</taxon>
        <taxon>Pseudomonadota</taxon>
        <taxon>Betaproteobacteria</taxon>
        <taxon>Burkholderiales</taxon>
        <taxon>Comamonadaceae</taxon>
        <taxon>Polaromonas</taxon>
    </lineage>
</organism>
<dbReference type="GO" id="GO:0008775">
    <property type="term" value="F:acetate CoA-transferase activity"/>
    <property type="evidence" value="ECO:0007669"/>
    <property type="project" value="InterPro"/>
</dbReference>
<evidence type="ECO:0000259" key="1">
    <source>
        <dbReference type="Pfam" id="PF13336"/>
    </source>
</evidence>
<dbReference type="RefSeq" id="WP_349283276.1">
    <property type="nucleotide sequence ID" value="NZ_CBCSCU010000015.1"/>
</dbReference>
<dbReference type="Pfam" id="PF13336">
    <property type="entry name" value="AcetylCoA_hyd_C"/>
    <property type="match status" value="1"/>
</dbReference>
<dbReference type="InterPro" id="IPR046433">
    <property type="entry name" value="ActCoA_hydro"/>
</dbReference>
<dbReference type="Gene3D" id="3.40.1080.10">
    <property type="entry name" value="Glutaconate Coenzyme A-transferase"/>
    <property type="match status" value="1"/>
</dbReference>
<dbReference type="InterPro" id="IPR038460">
    <property type="entry name" value="AcetylCoA_hyd_C_sf"/>
</dbReference>
<proteinExistence type="predicted"/>
<reference evidence="2" key="1">
    <citation type="submission" date="2024-05" db="EMBL/GenBank/DDBJ databases">
        <authorList>
            <person name="Bunk B."/>
            <person name="Swiderski J."/>
            <person name="Sproer C."/>
            <person name="Thiel V."/>
        </authorList>
    </citation>
    <scope>NUCLEOTIDE SEQUENCE</scope>
    <source>
        <strain evidence="2">DSM 17735</strain>
        <plasmid evidence="2">p4</plasmid>
    </source>
</reference>
<dbReference type="Gene3D" id="3.40.1080.20">
    <property type="entry name" value="Acetyl-CoA hydrolase/transferase C-terminal domain"/>
    <property type="match status" value="1"/>
</dbReference>
<dbReference type="InterPro" id="IPR026888">
    <property type="entry name" value="AcetylCoA_hyd_C"/>
</dbReference>
<dbReference type="Gene3D" id="3.30.750.70">
    <property type="entry name" value="4-hydroxybutyrate coenzyme like domains"/>
    <property type="match status" value="1"/>
</dbReference>
<dbReference type="PANTHER" id="PTHR21432">
    <property type="entry name" value="ACETYL-COA HYDROLASE-RELATED"/>
    <property type="match status" value="1"/>
</dbReference>
<dbReference type="SUPFAM" id="SSF100950">
    <property type="entry name" value="NagB/RpiA/CoA transferase-like"/>
    <property type="match status" value="2"/>
</dbReference>
<accession>A0AAU7M250</accession>
<dbReference type="PANTHER" id="PTHR21432:SF20">
    <property type="entry name" value="ACETYL-COA HYDROLASE"/>
    <property type="match status" value="1"/>
</dbReference>
<protein>
    <submittedName>
        <fullName evidence="2">Acetyl-CoA hydrolase/transferase C-terminal domain-containing protein</fullName>
    </submittedName>
</protein>